<dbReference type="Gene3D" id="2.60.40.4100">
    <property type="entry name" value="Zona pellucida, ZP-C domain"/>
    <property type="match status" value="1"/>
</dbReference>
<keyword evidence="2" id="KW-1015">Disulfide bond</keyword>
<keyword evidence="6" id="KW-1185">Reference proteome</keyword>
<accession>A0A8S4A587</accession>
<keyword evidence="3" id="KW-0472">Membrane</keyword>
<proteinExistence type="predicted"/>
<feature type="domain" description="ZP" evidence="4">
    <location>
        <begin position="196"/>
        <end position="448"/>
    </location>
</feature>
<comment type="caution">
    <text evidence="5">The sequence shown here is derived from an EMBL/GenBank/DDBJ whole genome shotgun (WGS) entry which is preliminary data.</text>
</comment>
<keyword evidence="1" id="KW-0732">Signal</keyword>
<dbReference type="Pfam" id="PF00100">
    <property type="entry name" value="Zona_pellucida"/>
    <property type="match status" value="1"/>
</dbReference>
<dbReference type="Gene3D" id="2.60.40.3210">
    <property type="entry name" value="Zona pellucida, ZP-N domain"/>
    <property type="match status" value="1"/>
</dbReference>
<dbReference type="PROSITE" id="PS51034">
    <property type="entry name" value="ZP_2"/>
    <property type="match status" value="1"/>
</dbReference>
<name>A0A8S4A587_9TELE</name>
<dbReference type="InterPro" id="IPR055355">
    <property type="entry name" value="ZP-C"/>
</dbReference>
<dbReference type="PANTHER" id="PTHR14002:SF59">
    <property type="entry name" value="CUB AND ZONA PELLUCIDA-LIKE DOMAIN-CONTAINING PROTEIN 1-RELATED"/>
    <property type="match status" value="1"/>
</dbReference>
<protein>
    <submittedName>
        <fullName evidence="5">(Atlantic silverside) hypothetical protein</fullName>
    </submittedName>
</protein>
<organism evidence="5 6">
    <name type="scientific">Menidia menidia</name>
    <name type="common">Atlantic silverside</name>
    <dbReference type="NCBI Taxonomy" id="238744"/>
    <lineage>
        <taxon>Eukaryota</taxon>
        <taxon>Metazoa</taxon>
        <taxon>Chordata</taxon>
        <taxon>Craniata</taxon>
        <taxon>Vertebrata</taxon>
        <taxon>Euteleostomi</taxon>
        <taxon>Actinopterygii</taxon>
        <taxon>Neopterygii</taxon>
        <taxon>Teleostei</taxon>
        <taxon>Neoteleostei</taxon>
        <taxon>Acanthomorphata</taxon>
        <taxon>Ovalentaria</taxon>
        <taxon>Atherinomorphae</taxon>
        <taxon>Atheriniformes</taxon>
        <taxon>Atherinopsidae</taxon>
        <taxon>Menidiinae</taxon>
        <taxon>Menidia</taxon>
    </lineage>
</organism>
<evidence type="ECO:0000259" key="4">
    <source>
        <dbReference type="PROSITE" id="PS51034"/>
    </source>
</evidence>
<dbReference type="PANTHER" id="PTHR14002">
    <property type="entry name" value="ENDOGLIN/TGF-BETA RECEPTOR TYPE III"/>
    <property type="match status" value="1"/>
</dbReference>
<dbReference type="InterPro" id="IPR001507">
    <property type="entry name" value="ZP_dom"/>
</dbReference>
<evidence type="ECO:0000256" key="3">
    <source>
        <dbReference type="SAM" id="Phobius"/>
    </source>
</evidence>
<evidence type="ECO:0000256" key="2">
    <source>
        <dbReference type="ARBA" id="ARBA00023157"/>
    </source>
</evidence>
<keyword evidence="3" id="KW-1133">Transmembrane helix</keyword>
<sequence length="511" mass="56769">MPPACRPSGNAAATAVMLTPLAPASSCCWVPTRNSVSNWRLSSYVDFGVRSDTREPNRSPDVAILPFMRCELNSEMDPAAPSCQEGAYLPKFLPPTPENGAHIHAEVNKELEIQVRAQATQSVMQDLIFSGPTNVTVHKTSQDEFVLRWTPVPDDLGDHFPICFAAESAAGSRIYQSEMRCVFVDIGTQKIQATVTCTESTMTVEVDKSSFFGLEEDHLQLSDPTNTVCDLERYSNSTHIVGVIPLNACGTQIEEDDDYLYFKNEITTVEDTHPALITRKHLVEARFYCQYPKRGNVTLGFTAHRKNVTVWERGFGSFTYQFEFYPDNQFGAMIDPNLYPLEYDLGSRIYMQIEASTSVNNTEMFVESCRAAPYDNPNYHPTYSIIENGCTIDSTVQIHPPSHNKQFQFSIEAFKFIGLHDQGCMNTTLLSGHHLHKREAVIQSGAHLVSQGPLRLRRSADGGGSSAGGLNMNLVFVVGCLLAAVGMVCGVVAYRTRRSKVRYQPLASCER</sequence>
<dbReference type="InterPro" id="IPR055356">
    <property type="entry name" value="ZP-N"/>
</dbReference>
<keyword evidence="3" id="KW-0812">Transmembrane</keyword>
<feature type="transmembrane region" description="Helical" evidence="3">
    <location>
        <begin position="474"/>
        <end position="494"/>
    </location>
</feature>
<dbReference type="Proteomes" id="UP000677803">
    <property type="component" value="Unassembled WGS sequence"/>
</dbReference>
<dbReference type="EMBL" id="CAJRST010000001">
    <property type="protein sequence ID" value="CAG5849807.1"/>
    <property type="molecule type" value="Genomic_DNA"/>
</dbReference>
<evidence type="ECO:0000313" key="5">
    <source>
        <dbReference type="EMBL" id="CAG5849807.1"/>
    </source>
</evidence>
<reference evidence="5" key="1">
    <citation type="submission" date="2021-05" db="EMBL/GenBank/DDBJ databases">
        <authorList>
            <person name="Tigano A."/>
        </authorList>
    </citation>
    <scope>NUCLEOTIDE SEQUENCE</scope>
</reference>
<dbReference type="Pfam" id="PF23344">
    <property type="entry name" value="ZP-N"/>
    <property type="match status" value="1"/>
</dbReference>
<dbReference type="InterPro" id="IPR042235">
    <property type="entry name" value="ZP-C_dom"/>
</dbReference>
<evidence type="ECO:0000256" key="1">
    <source>
        <dbReference type="ARBA" id="ARBA00022729"/>
    </source>
</evidence>
<evidence type="ECO:0000313" key="6">
    <source>
        <dbReference type="Proteomes" id="UP000677803"/>
    </source>
</evidence>
<dbReference type="OrthoDB" id="10063988at2759"/>
<dbReference type="AlphaFoldDB" id="A0A8S4A587"/>
<dbReference type="SMART" id="SM00241">
    <property type="entry name" value="ZP"/>
    <property type="match status" value="1"/>
</dbReference>
<dbReference type="FunFam" id="2.60.40.3210:FF:000013">
    <property type="entry name" value="Uncharacterized protein"/>
    <property type="match status" value="1"/>
</dbReference>
<gene>
    <name evidence="5" type="ORF">MMEN_LOCUS106</name>
</gene>